<evidence type="ECO:0000313" key="2">
    <source>
        <dbReference type="Proteomes" id="UP001165083"/>
    </source>
</evidence>
<dbReference type="AlphaFoldDB" id="A0A9W6XGD9"/>
<accession>A0A9W6XGD9</accession>
<proteinExistence type="predicted"/>
<dbReference type="EMBL" id="BSXW01001626">
    <property type="protein sequence ID" value="GMF38052.1"/>
    <property type="molecule type" value="Genomic_DNA"/>
</dbReference>
<name>A0A9W6XGD9_9STRA</name>
<dbReference type="OrthoDB" id="88617at2759"/>
<sequence length="138" mass="15760">MYNCRGTKRSWPTTEEDFPRNLELDGIKGRIKSFMLWQTKRTPDFIVVPDQEFQLKMSELLGIMDKNFGIHTCLPQHNDLIWLSMPSSARFVGKYFSTSEPGATSSCAVMFCCKRRVLALQNKTRPEQSYLSVAGAVT</sequence>
<comment type="caution">
    <text evidence="1">The sequence shown here is derived from an EMBL/GenBank/DDBJ whole genome shotgun (WGS) entry which is preliminary data.</text>
</comment>
<reference evidence="1" key="1">
    <citation type="submission" date="2023-04" db="EMBL/GenBank/DDBJ databases">
        <title>Phytophthora lilii NBRC 32176.</title>
        <authorList>
            <person name="Ichikawa N."/>
            <person name="Sato H."/>
            <person name="Tonouchi N."/>
        </authorList>
    </citation>
    <scope>NUCLEOTIDE SEQUENCE</scope>
    <source>
        <strain evidence="1">NBRC 32176</strain>
    </source>
</reference>
<evidence type="ECO:0000313" key="1">
    <source>
        <dbReference type="EMBL" id="GMF38052.1"/>
    </source>
</evidence>
<protein>
    <submittedName>
        <fullName evidence="1">Unnamed protein product</fullName>
    </submittedName>
</protein>
<organism evidence="1 2">
    <name type="scientific">Phytophthora lilii</name>
    <dbReference type="NCBI Taxonomy" id="2077276"/>
    <lineage>
        <taxon>Eukaryota</taxon>
        <taxon>Sar</taxon>
        <taxon>Stramenopiles</taxon>
        <taxon>Oomycota</taxon>
        <taxon>Peronosporomycetes</taxon>
        <taxon>Peronosporales</taxon>
        <taxon>Peronosporaceae</taxon>
        <taxon>Phytophthora</taxon>
    </lineage>
</organism>
<gene>
    <name evidence="1" type="ORF">Plil01_001596200</name>
</gene>
<dbReference type="Proteomes" id="UP001165083">
    <property type="component" value="Unassembled WGS sequence"/>
</dbReference>
<keyword evidence="2" id="KW-1185">Reference proteome</keyword>